<dbReference type="Proteomes" id="UP000624703">
    <property type="component" value="Unassembled WGS sequence"/>
</dbReference>
<organism evidence="2 3">
    <name type="scientific">Persicirhabdus sediminis</name>
    <dbReference type="NCBI Taxonomy" id="454144"/>
    <lineage>
        <taxon>Bacteria</taxon>
        <taxon>Pseudomonadati</taxon>
        <taxon>Verrucomicrobiota</taxon>
        <taxon>Verrucomicrobiia</taxon>
        <taxon>Verrucomicrobiales</taxon>
        <taxon>Verrucomicrobiaceae</taxon>
        <taxon>Persicirhabdus</taxon>
    </lineage>
</organism>
<reference evidence="2" key="1">
    <citation type="submission" date="2021-01" db="EMBL/GenBank/DDBJ databases">
        <title>Modified the classification status of verrucomicrobia.</title>
        <authorList>
            <person name="Feng X."/>
        </authorList>
    </citation>
    <scope>NUCLEOTIDE SEQUENCE</scope>
    <source>
        <strain evidence="2">_KCTC 22039</strain>
    </source>
</reference>
<dbReference type="SUPFAM" id="SSF52799">
    <property type="entry name" value="(Phosphotyrosine protein) phosphatases II"/>
    <property type="match status" value="1"/>
</dbReference>
<dbReference type="InterPro" id="IPR029021">
    <property type="entry name" value="Prot-tyrosine_phosphatase-like"/>
</dbReference>
<evidence type="ECO:0000259" key="1">
    <source>
        <dbReference type="Pfam" id="PF22741"/>
    </source>
</evidence>
<protein>
    <recommendedName>
        <fullName evidence="1">DSP-PTPase phosphatase fused to NAD+ Kinase domain-containing protein</fullName>
    </recommendedName>
</protein>
<comment type="caution">
    <text evidence="2">The sequence shown here is derived from an EMBL/GenBank/DDBJ whole genome shotgun (WGS) entry which is preliminary data.</text>
</comment>
<keyword evidence="3" id="KW-1185">Reference proteome</keyword>
<name>A0A8J7MEJ6_9BACT</name>
<dbReference type="EMBL" id="JAENIM010000039">
    <property type="protein sequence ID" value="MBK1791221.1"/>
    <property type="molecule type" value="Genomic_DNA"/>
</dbReference>
<dbReference type="Gene3D" id="3.90.190.10">
    <property type="entry name" value="Protein tyrosine phosphatase superfamily"/>
    <property type="match status" value="1"/>
</dbReference>
<dbReference type="PROSITE" id="PS51257">
    <property type="entry name" value="PROKAR_LIPOPROTEIN"/>
    <property type="match status" value="1"/>
</dbReference>
<accession>A0A8J7MEJ6</accession>
<evidence type="ECO:0000313" key="3">
    <source>
        <dbReference type="Proteomes" id="UP000624703"/>
    </source>
</evidence>
<sequence length="189" mass="20216">MKCPFACYLFSATLLFSVSCSDQTNEAADVVAPDDSQAAAERDAIMNLGIKMLVHPAENVYSGGQPTSDQLDQLAKLGVKQIINLRPAGEMEWDELTHAEVLGIDYVSIPVAGKEDISVENAKKFVAALEKHKGEISFAHCASGNRIGALMAMHAGKVEGKSSDEAIAIGKQWGMTRLEPAVRELLAGD</sequence>
<proteinExistence type="predicted"/>
<dbReference type="AlphaFoldDB" id="A0A8J7MEJ6"/>
<dbReference type="RefSeq" id="WP_200311234.1">
    <property type="nucleotide sequence ID" value="NZ_JAENIM010000039.1"/>
</dbReference>
<dbReference type="InterPro" id="IPR055214">
    <property type="entry name" value="PTP-NADK"/>
</dbReference>
<gene>
    <name evidence="2" type="ORF">JIN82_08660</name>
</gene>
<feature type="domain" description="DSP-PTPase phosphatase fused to NAD+ Kinase" evidence="1">
    <location>
        <begin position="59"/>
        <end position="165"/>
    </location>
</feature>
<dbReference type="Pfam" id="PF22741">
    <property type="entry name" value="PTP-NADK"/>
    <property type="match status" value="1"/>
</dbReference>
<evidence type="ECO:0000313" key="2">
    <source>
        <dbReference type="EMBL" id="MBK1791221.1"/>
    </source>
</evidence>